<dbReference type="InterPro" id="IPR009057">
    <property type="entry name" value="Homeodomain-like_sf"/>
</dbReference>
<evidence type="ECO:0000259" key="11">
    <source>
        <dbReference type="PROSITE" id="PS50004"/>
    </source>
</evidence>
<dbReference type="PROSITE" id="PS50076">
    <property type="entry name" value="DNAJ_2"/>
    <property type="match status" value="1"/>
</dbReference>
<evidence type="ECO:0000259" key="13">
    <source>
        <dbReference type="PROSITE" id="PS50090"/>
    </source>
</evidence>
<dbReference type="SUPFAM" id="SSF49562">
    <property type="entry name" value="C2 domain (Calcium/lipid-binding domain, CaLB)"/>
    <property type="match status" value="1"/>
</dbReference>
<feature type="compositionally biased region" description="Basic and acidic residues" evidence="10">
    <location>
        <begin position="364"/>
        <end position="439"/>
    </location>
</feature>
<dbReference type="CDD" id="cd06257">
    <property type="entry name" value="DnaJ"/>
    <property type="match status" value="1"/>
</dbReference>
<gene>
    <name evidence="16" type="ORF">DBV15_03116</name>
</gene>
<dbReference type="Proteomes" id="UP000310200">
    <property type="component" value="Unassembled WGS sequence"/>
</dbReference>
<dbReference type="GO" id="GO:0015031">
    <property type="term" value="P:protein transport"/>
    <property type="evidence" value="ECO:0007669"/>
    <property type="project" value="UniProtKB-KW"/>
</dbReference>
<feature type="compositionally biased region" description="Low complexity" evidence="10">
    <location>
        <begin position="245"/>
        <end position="261"/>
    </location>
</feature>
<feature type="domain" description="FIP-RBD" evidence="15">
    <location>
        <begin position="462"/>
        <end position="524"/>
    </location>
</feature>
<dbReference type="SUPFAM" id="SSF144270">
    <property type="entry name" value="Eferin C-derminal domain-like"/>
    <property type="match status" value="1"/>
</dbReference>
<keyword evidence="3" id="KW-0813">Transport</keyword>
<dbReference type="GO" id="GO:0005829">
    <property type="term" value="C:cytosol"/>
    <property type="evidence" value="ECO:0007669"/>
    <property type="project" value="TreeGrafter"/>
</dbReference>
<keyword evidence="17" id="KW-1185">Reference proteome</keyword>
<dbReference type="PROSITE" id="PS51511">
    <property type="entry name" value="FIP_RBD"/>
    <property type="match status" value="1"/>
</dbReference>
<evidence type="ECO:0000313" key="16">
    <source>
        <dbReference type="EMBL" id="TGZ49280.1"/>
    </source>
</evidence>
<keyword evidence="4" id="KW-0963">Cytoplasm</keyword>
<dbReference type="PROSITE" id="PS50090">
    <property type="entry name" value="MYB_LIKE"/>
    <property type="match status" value="1"/>
</dbReference>
<dbReference type="InterPro" id="IPR032003">
    <property type="entry name" value="RAC_head"/>
</dbReference>
<evidence type="ECO:0000259" key="12">
    <source>
        <dbReference type="PROSITE" id="PS50076"/>
    </source>
</evidence>
<dbReference type="InterPro" id="IPR042569">
    <property type="entry name" value="RAC_head_sf"/>
</dbReference>
<reference evidence="16 17" key="1">
    <citation type="journal article" date="2019" name="Philos. Trans. R. Soc. Lond., B, Biol. Sci.">
        <title>Ant behaviour and brain gene expression of defending hosts depend on the ecological success of the intruding social parasite.</title>
        <authorList>
            <person name="Kaur R."/>
            <person name="Stoldt M."/>
            <person name="Jongepier E."/>
            <person name="Feldmeyer B."/>
            <person name="Menzel F."/>
            <person name="Bornberg-Bauer E."/>
            <person name="Foitzik S."/>
        </authorList>
    </citation>
    <scope>NUCLEOTIDE SEQUENCE [LARGE SCALE GENOMIC DNA]</scope>
    <source>
        <tissue evidence="16">Whole body</tissue>
    </source>
</reference>
<comment type="subcellular location">
    <subcellularLocation>
        <location evidence="2">Cytoplasm</location>
    </subcellularLocation>
    <subcellularLocation>
        <location evidence="1">Nucleus</location>
    </subcellularLocation>
</comment>
<keyword evidence="7" id="KW-0010">Activator</keyword>
<feature type="region of interest" description="Disordered" evidence="10">
    <location>
        <begin position="311"/>
        <end position="439"/>
    </location>
</feature>
<feature type="domain" description="Myb-like" evidence="13">
    <location>
        <begin position="1093"/>
        <end position="1147"/>
    </location>
</feature>
<dbReference type="InterPro" id="IPR000008">
    <property type="entry name" value="C2_dom"/>
</dbReference>
<evidence type="ECO:0000256" key="7">
    <source>
        <dbReference type="ARBA" id="ARBA00023159"/>
    </source>
</evidence>
<dbReference type="Gene3D" id="1.10.8.840">
    <property type="entry name" value="Ribosome-associated complex head domain"/>
    <property type="match status" value="1"/>
</dbReference>
<evidence type="ECO:0000259" key="15">
    <source>
        <dbReference type="PROSITE" id="PS51511"/>
    </source>
</evidence>
<dbReference type="PROSITE" id="PS50004">
    <property type="entry name" value="C2"/>
    <property type="match status" value="1"/>
</dbReference>
<dbReference type="InterPro" id="IPR019018">
    <property type="entry name" value="Rab-bd_FIP-RBD"/>
</dbReference>
<evidence type="ECO:0000256" key="9">
    <source>
        <dbReference type="ARBA" id="ARBA00023242"/>
    </source>
</evidence>
<feature type="compositionally biased region" description="Basic and acidic residues" evidence="10">
    <location>
        <begin position="318"/>
        <end position="339"/>
    </location>
</feature>
<accession>A0A4S2KIY1</accession>
<dbReference type="Pfam" id="PF21884">
    <property type="entry name" value="ZUO1-like_ZHD"/>
    <property type="match status" value="1"/>
</dbReference>
<dbReference type="Pfam" id="PF09457">
    <property type="entry name" value="RBD-FIP"/>
    <property type="match status" value="1"/>
</dbReference>
<dbReference type="Pfam" id="PF00249">
    <property type="entry name" value="Myb_DNA-binding"/>
    <property type="match status" value="1"/>
</dbReference>
<dbReference type="Pfam" id="PF16717">
    <property type="entry name" value="RAC_head"/>
    <property type="match status" value="1"/>
</dbReference>
<evidence type="ECO:0000256" key="2">
    <source>
        <dbReference type="ARBA" id="ARBA00004496"/>
    </source>
</evidence>
<dbReference type="SMART" id="SM00271">
    <property type="entry name" value="DnaJ"/>
    <property type="match status" value="1"/>
</dbReference>
<dbReference type="PROSITE" id="PS51293">
    <property type="entry name" value="SANT"/>
    <property type="match status" value="1"/>
</dbReference>
<dbReference type="STRING" id="300112.A0A4S2KIY1"/>
<dbReference type="Gene3D" id="2.60.40.150">
    <property type="entry name" value="C2 domain"/>
    <property type="match status" value="1"/>
</dbReference>
<protein>
    <submittedName>
        <fullName evidence="16">DnaJ-like protein subfamily C member 2</fullName>
    </submittedName>
</protein>
<keyword evidence="5" id="KW-0677">Repeat</keyword>
<proteinExistence type="predicted"/>
<name>A0A4S2KIY1_9HYME</name>
<dbReference type="GO" id="GO:0051083">
    <property type="term" value="P:'de novo' cotranslational protein folding"/>
    <property type="evidence" value="ECO:0007669"/>
    <property type="project" value="InterPro"/>
</dbReference>
<dbReference type="InterPro" id="IPR054076">
    <property type="entry name" value="ZUO1-like_ZHD"/>
</dbReference>
<feature type="region of interest" description="Disordered" evidence="10">
    <location>
        <begin position="527"/>
        <end position="551"/>
    </location>
</feature>
<comment type="caution">
    <text evidence="16">The sequence shown here is derived from an EMBL/GenBank/DDBJ whole genome shotgun (WGS) entry which is preliminary data.</text>
</comment>
<dbReference type="InterPro" id="IPR035892">
    <property type="entry name" value="C2_domain_sf"/>
</dbReference>
<dbReference type="AlphaFoldDB" id="A0A4S2KIY1"/>
<feature type="domain" description="J" evidence="12">
    <location>
        <begin position="625"/>
        <end position="697"/>
    </location>
</feature>
<keyword evidence="8" id="KW-0143">Chaperone</keyword>
<dbReference type="SUPFAM" id="SSF46565">
    <property type="entry name" value="Chaperone J-domain"/>
    <property type="match status" value="1"/>
</dbReference>
<dbReference type="PANTHER" id="PTHR43999:SF1">
    <property type="entry name" value="DNAJ HOMOLOG SUBFAMILY C MEMBER 2"/>
    <property type="match status" value="1"/>
</dbReference>
<dbReference type="EMBL" id="QBLH01002167">
    <property type="protein sequence ID" value="TGZ49280.1"/>
    <property type="molecule type" value="Genomic_DNA"/>
</dbReference>
<feature type="compositionally biased region" description="Basic and acidic residues" evidence="10">
    <location>
        <begin position="194"/>
        <end position="209"/>
    </location>
</feature>
<evidence type="ECO:0000256" key="1">
    <source>
        <dbReference type="ARBA" id="ARBA00004123"/>
    </source>
</evidence>
<feature type="region of interest" description="Disordered" evidence="10">
    <location>
        <begin position="820"/>
        <end position="880"/>
    </location>
</feature>
<dbReference type="SUPFAM" id="SSF46689">
    <property type="entry name" value="Homeodomain-like"/>
    <property type="match status" value="2"/>
</dbReference>
<dbReference type="GO" id="GO:0043022">
    <property type="term" value="F:ribosome binding"/>
    <property type="evidence" value="ECO:0007669"/>
    <property type="project" value="InterPro"/>
</dbReference>
<evidence type="ECO:0000256" key="4">
    <source>
        <dbReference type="ARBA" id="ARBA00022490"/>
    </source>
</evidence>
<dbReference type="InterPro" id="IPR044634">
    <property type="entry name" value="Zuotin/DnaJC2"/>
</dbReference>
<dbReference type="PANTHER" id="PTHR43999">
    <property type="entry name" value="DNAJ HOMOLOG SUBFAMILY C MEMBER 2"/>
    <property type="match status" value="1"/>
</dbReference>
<feature type="region of interest" description="Disordered" evidence="10">
    <location>
        <begin position="179"/>
        <end position="284"/>
    </location>
</feature>
<dbReference type="CDD" id="cd00167">
    <property type="entry name" value="SANT"/>
    <property type="match status" value="1"/>
</dbReference>
<dbReference type="Gene3D" id="1.10.287.110">
    <property type="entry name" value="DnaJ domain"/>
    <property type="match status" value="1"/>
</dbReference>
<feature type="non-terminal residue" evidence="16">
    <location>
        <position position="1"/>
    </location>
</feature>
<feature type="domain" description="C2" evidence="11">
    <location>
        <begin position="1"/>
        <end position="101"/>
    </location>
</feature>
<sequence>SLFTVQRAKDLLTKGKHKTNDCFVTIALGKEKYQTSVKQKATKDVEWHEECELLIPEQGNTAEIVLTALHRNFVGVDEFLGTVSIPLSSFDVYERPKNRWYALNSKPGKENTKERGELEVKIGFIVKAGSLTDLSKKERHKSSLGQLSTAAQSIGGSLLSIGSLEKRKGLKKLAKSIGNKVKGKSKNRLDGSNLDEREEREFKITRQEPGEADPGVISEDEDEFTFDDLSHKSSASSLNAPVPPGVNSGNANGISSGSQSNVFREVHTPPAPINAAPSKPPRFAMSASATNLSKVDNLTKDDEWGLKLYGKQASSVPKRWESKPKIVVDEPQDNKRDVSPIRSSSPVTSRLKDLPEPPSPAPREILHPRNKDEKLAASKEKLAASKEKLAASKEKLVKEDKSKDKKDEKCDPRSPKEEKHAKKDKKKDKENKFKDANDENRLSSERIIIGGEDAVKNAANSKSRLPHEVLNQFEGKSREDLIELALHLQTQVTEKNKRLSDLEDYIDALLLRVIECSPRLLQNPYQRRLTSSSRRSHATMTDGSGNEDSAAFNSISDAGKANAGTAGPVVLYSTAQAWRAQFHRSLTRSSISESSDEEEDLSQYQFEDDLEYLRSLDPRDWKDQDHYAVLGLKDLRHRATEDLIKRAYKLKILKHHPDKRKAMGEEIRPDDDYFTCITRAWETLGSQAKRRSYDSVDPYFNDSLPDEKDCRNNFYEVLGRAFKDNSRWSAKKPVPRLGGPFTPREKVEQFYSFWYDFDSWREYSYLDEEDKESGQDRDMRKWIEKKNKATRAKRKKEEMARIRTLVDMAYNVDPRIKKFQQEDRDKKNAVKRAKQEAAKARQLEEERIARDAAEKERLEREKRESEERAKQDALKQEREVQKKALRKERKAFRDFCKANNYFAESSEESLRHMESVEKICELFKLVQLEKAMKNLQANGRTAFLSVVEEAERRIEEERRVNVISNDARNASDKQTKTYTAPWSENDLQLLIKAVNLFPAGTNQRWEVVANFINQHSGSTSGVTRDAKEVLAKAKSLQSTDFSKSSLKEQANKKAFDNFIAEKKSKEAIEERMPAVTERLDHPIANGVAAEPKEIKKEPAPWTPGEQKLLEQALKTYPTTVPDRWDQIAACIPTRTKKECMKRYKELVELVKAKKAAQMTK</sequence>
<evidence type="ECO:0000256" key="5">
    <source>
        <dbReference type="ARBA" id="ARBA00022737"/>
    </source>
</evidence>
<evidence type="ECO:0000256" key="3">
    <source>
        <dbReference type="ARBA" id="ARBA00022448"/>
    </source>
</evidence>
<dbReference type="GO" id="GO:0030544">
    <property type="term" value="F:Hsp70 protein binding"/>
    <property type="evidence" value="ECO:0007669"/>
    <property type="project" value="InterPro"/>
</dbReference>
<dbReference type="Gene3D" id="1.10.10.60">
    <property type="entry name" value="Homeodomain-like"/>
    <property type="match status" value="2"/>
</dbReference>
<dbReference type="InterPro" id="IPR036869">
    <property type="entry name" value="J_dom_sf"/>
</dbReference>
<dbReference type="InterPro" id="IPR001005">
    <property type="entry name" value="SANT/Myb"/>
</dbReference>
<evidence type="ECO:0000313" key="17">
    <source>
        <dbReference type="Proteomes" id="UP000310200"/>
    </source>
</evidence>
<dbReference type="Pfam" id="PF00168">
    <property type="entry name" value="C2"/>
    <property type="match status" value="1"/>
</dbReference>
<dbReference type="Pfam" id="PF23082">
    <property type="entry name" value="Myb_DNA-binding_2"/>
    <property type="match status" value="1"/>
</dbReference>
<keyword evidence="9" id="KW-0539">Nucleus</keyword>
<dbReference type="SMART" id="SM00239">
    <property type="entry name" value="C2"/>
    <property type="match status" value="1"/>
</dbReference>
<dbReference type="GO" id="GO:0006450">
    <property type="term" value="P:regulation of translational fidelity"/>
    <property type="evidence" value="ECO:0007669"/>
    <property type="project" value="InterPro"/>
</dbReference>
<dbReference type="FunFam" id="1.10.10.60:FF:000180">
    <property type="entry name" value="DnaJ (Hsp40) homolog, subfamily C, member 2"/>
    <property type="match status" value="1"/>
</dbReference>
<dbReference type="InterPro" id="IPR001623">
    <property type="entry name" value="DnaJ_domain"/>
</dbReference>
<evidence type="ECO:0000256" key="10">
    <source>
        <dbReference type="SAM" id="MobiDB-lite"/>
    </source>
</evidence>
<dbReference type="Gene3D" id="1.20.5.2440">
    <property type="match status" value="1"/>
</dbReference>
<dbReference type="InterPro" id="IPR037245">
    <property type="entry name" value="FIP-RBD_C_sf"/>
</dbReference>
<dbReference type="GO" id="GO:0005634">
    <property type="term" value="C:nucleus"/>
    <property type="evidence" value="ECO:0007669"/>
    <property type="project" value="UniProtKB-SubCell"/>
</dbReference>
<keyword evidence="6" id="KW-0653">Protein transport</keyword>
<evidence type="ECO:0000256" key="8">
    <source>
        <dbReference type="ARBA" id="ARBA00023186"/>
    </source>
</evidence>
<feature type="domain" description="SANT" evidence="14">
    <location>
        <begin position="1096"/>
        <end position="1151"/>
    </location>
</feature>
<dbReference type="InterPro" id="IPR017884">
    <property type="entry name" value="SANT_dom"/>
</dbReference>
<evidence type="ECO:0000259" key="14">
    <source>
        <dbReference type="PROSITE" id="PS51293"/>
    </source>
</evidence>
<dbReference type="SMART" id="SM00717">
    <property type="entry name" value="SANT"/>
    <property type="match status" value="2"/>
</dbReference>
<organism evidence="16 17">
    <name type="scientific">Temnothorax longispinosus</name>
    <dbReference type="NCBI Taxonomy" id="300112"/>
    <lineage>
        <taxon>Eukaryota</taxon>
        <taxon>Metazoa</taxon>
        <taxon>Ecdysozoa</taxon>
        <taxon>Arthropoda</taxon>
        <taxon>Hexapoda</taxon>
        <taxon>Insecta</taxon>
        <taxon>Pterygota</taxon>
        <taxon>Neoptera</taxon>
        <taxon>Endopterygota</taxon>
        <taxon>Hymenoptera</taxon>
        <taxon>Apocrita</taxon>
        <taxon>Aculeata</taxon>
        <taxon>Formicoidea</taxon>
        <taxon>Formicidae</taxon>
        <taxon>Myrmicinae</taxon>
        <taxon>Temnothorax</taxon>
    </lineage>
</organism>
<evidence type="ECO:0000256" key="6">
    <source>
        <dbReference type="ARBA" id="ARBA00022927"/>
    </source>
</evidence>
<feature type="non-terminal residue" evidence="16">
    <location>
        <position position="1160"/>
    </location>
</feature>
<dbReference type="Pfam" id="PF00226">
    <property type="entry name" value="DnaJ"/>
    <property type="match status" value="1"/>
</dbReference>
<dbReference type="FunFam" id="2.60.40.150:FF:000151">
    <property type="entry name" value="Rab11 family-interacting protein 1"/>
    <property type="match status" value="1"/>
</dbReference>